<name>A0A1F6BY82_9BACT</name>
<dbReference type="InterPro" id="IPR013529">
    <property type="entry name" value="Glyco_hydro_42_N"/>
</dbReference>
<dbReference type="GO" id="GO:0004565">
    <property type="term" value="F:beta-galactosidase activity"/>
    <property type="evidence" value="ECO:0007669"/>
    <property type="project" value="InterPro"/>
</dbReference>
<feature type="domain" description="Glycoside hydrolase family 42 N-terminal" evidence="4">
    <location>
        <begin position="67"/>
        <end position="244"/>
    </location>
</feature>
<feature type="transmembrane region" description="Helical" evidence="3">
    <location>
        <begin position="12"/>
        <end position="31"/>
    </location>
</feature>
<evidence type="ECO:0000313" key="5">
    <source>
        <dbReference type="EMBL" id="OGG41773.1"/>
    </source>
</evidence>
<dbReference type="Pfam" id="PF02449">
    <property type="entry name" value="Glyco_hydro_42"/>
    <property type="match status" value="1"/>
</dbReference>
<keyword evidence="3" id="KW-0472">Membrane</keyword>
<proteinExistence type="predicted"/>
<dbReference type="SUPFAM" id="SSF51445">
    <property type="entry name" value="(Trans)glycosidases"/>
    <property type="match status" value="1"/>
</dbReference>
<dbReference type="InterPro" id="IPR051923">
    <property type="entry name" value="Glycosyl_Hydrolase_39"/>
</dbReference>
<keyword evidence="3" id="KW-0812">Transmembrane</keyword>
<evidence type="ECO:0000256" key="2">
    <source>
        <dbReference type="ARBA" id="ARBA00023295"/>
    </source>
</evidence>
<accession>A0A1F6BY82</accession>
<evidence type="ECO:0000259" key="4">
    <source>
        <dbReference type="Pfam" id="PF02449"/>
    </source>
</evidence>
<dbReference type="Proteomes" id="UP000176322">
    <property type="component" value="Unassembled WGS sequence"/>
</dbReference>
<sequence length="338" mass="40344">MKKNKKTNKWFWWIAVPVLVLALIAVFVWWLSEKPVPKKIVYGMSFNTLYARELNLDWREVYDAILDDLGVRHLRLAAHWPMVEPSPGVYNWTELDYQIEKAEAVNADVIFAVGRRLPRWPECHVPEWGTNLSWDEQKEEIREYLKAVVERYKDSPAIVYWQVENEPYLEVFAKEHCNELDEEFLIEEIKLVRALDPTRPVLVTDSGNLGLWADAYKHGDAFGTSVYVYFWNPELGQFKTALPPWFYRVKENFIKLFYGDKPTFLIELSAEPWLVEPITNVDLETQYSRMDLSKINEIIDYARETRYDKQYLWGAEWWYWLKVQGHTEIWDRGKELYK</sequence>
<evidence type="ECO:0000313" key="6">
    <source>
        <dbReference type="Proteomes" id="UP000176322"/>
    </source>
</evidence>
<dbReference type="STRING" id="1798475.A2837_00985"/>
<keyword evidence="2" id="KW-0326">Glycosidase</keyword>
<protein>
    <recommendedName>
        <fullName evidence="4">Glycoside hydrolase family 42 N-terminal domain-containing protein</fullName>
    </recommendedName>
</protein>
<gene>
    <name evidence="5" type="ORF">A2837_00985</name>
</gene>
<evidence type="ECO:0000256" key="3">
    <source>
        <dbReference type="SAM" id="Phobius"/>
    </source>
</evidence>
<dbReference type="PANTHER" id="PTHR12631">
    <property type="entry name" value="ALPHA-L-IDURONIDASE"/>
    <property type="match status" value="1"/>
</dbReference>
<reference evidence="5 6" key="1">
    <citation type="journal article" date="2016" name="Nat. Commun.">
        <title>Thousands of microbial genomes shed light on interconnected biogeochemical processes in an aquifer system.</title>
        <authorList>
            <person name="Anantharaman K."/>
            <person name="Brown C.T."/>
            <person name="Hug L.A."/>
            <person name="Sharon I."/>
            <person name="Castelle C.J."/>
            <person name="Probst A.J."/>
            <person name="Thomas B.C."/>
            <person name="Singh A."/>
            <person name="Wilkins M.J."/>
            <person name="Karaoz U."/>
            <person name="Brodie E.L."/>
            <person name="Williams K.H."/>
            <person name="Hubbard S.S."/>
            <person name="Banfield J.F."/>
        </authorList>
    </citation>
    <scope>NUCLEOTIDE SEQUENCE [LARGE SCALE GENOMIC DNA]</scope>
</reference>
<keyword evidence="1" id="KW-0378">Hydrolase</keyword>
<keyword evidence="3" id="KW-1133">Transmembrane helix</keyword>
<evidence type="ECO:0000256" key="1">
    <source>
        <dbReference type="ARBA" id="ARBA00022801"/>
    </source>
</evidence>
<dbReference type="AlphaFoldDB" id="A0A1F6BY82"/>
<dbReference type="PANTHER" id="PTHR12631:SF10">
    <property type="entry name" value="BETA-XYLOSIDASE-LIKE PROTEIN-RELATED"/>
    <property type="match status" value="1"/>
</dbReference>
<dbReference type="InterPro" id="IPR017853">
    <property type="entry name" value="GH"/>
</dbReference>
<dbReference type="GO" id="GO:0005975">
    <property type="term" value="P:carbohydrate metabolic process"/>
    <property type="evidence" value="ECO:0007669"/>
    <property type="project" value="InterPro"/>
</dbReference>
<comment type="caution">
    <text evidence="5">The sequence shown here is derived from an EMBL/GenBank/DDBJ whole genome shotgun (WGS) entry which is preliminary data.</text>
</comment>
<organism evidence="5 6">
    <name type="scientific">Candidatus Kaiserbacteria bacterium RIFCSPHIGHO2_01_FULL_46_22</name>
    <dbReference type="NCBI Taxonomy" id="1798475"/>
    <lineage>
        <taxon>Bacteria</taxon>
        <taxon>Candidatus Kaiseribacteriota</taxon>
    </lineage>
</organism>
<dbReference type="EMBL" id="MFKO01000002">
    <property type="protein sequence ID" value="OGG41773.1"/>
    <property type="molecule type" value="Genomic_DNA"/>
</dbReference>
<dbReference type="GO" id="GO:0009341">
    <property type="term" value="C:beta-galactosidase complex"/>
    <property type="evidence" value="ECO:0007669"/>
    <property type="project" value="InterPro"/>
</dbReference>
<dbReference type="Gene3D" id="3.20.20.80">
    <property type="entry name" value="Glycosidases"/>
    <property type="match status" value="1"/>
</dbReference>